<dbReference type="Gene3D" id="3.40.50.720">
    <property type="entry name" value="NAD(P)-binding Rossmann-like Domain"/>
    <property type="match status" value="1"/>
</dbReference>
<dbReference type="Pfam" id="PF22725">
    <property type="entry name" value="GFO_IDH_MocA_C3"/>
    <property type="match status" value="1"/>
</dbReference>
<evidence type="ECO:0000256" key="1">
    <source>
        <dbReference type="ARBA" id="ARBA00023002"/>
    </source>
</evidence>
<feature type="domain" description="Gfo/Idh/MocA-like oxidoreductase N-terminal" evidence="2">
    <location>
        <begin position="6"/>
        <end position="124"/>
    </location>
</feature>
<dbReference type="RefSeq" id="WP_120638426.1">
    <property type="nucleotide sequence ID" value="NZ_RAQU01000058.1"/>
</dbReference>
<sequence length="415" mass="44888">MAEAPIRLGVAGLGRAFMLMLPTLAQDPRIRMVAAADPRPEARARFEADFDARSYDTVEALCAHPGLDAVYVASPHQFHVEHVRIAAGAGKHVLVEKPMALAVEDCLAMVAAARRASVHLIVGHSHSFDAPYLQTRAMIRSGRFGAVRMVTALNFTDYLYRPRRPEELDTTRGGGAIFSQAPHQVEVVRLLAGRPARAIRAAASVWDPARGTEGAYNALLDFGEGLSATLTYNGHGHFDTDEFQDWTGEMGTLRDPAAYGTARAALRRVASPAEEAALKEQRAYGRGSAAAEARKGPPPPAYNHFGLVIASCEKADLRPTARGVLVYGDDERRFEPLPPPQIPRAEVIDELHAAVMHGVPPLHSGEWGLATAEICLALLESARSGRDVTLKHQGPAQTAMTQWEESYGHRILGAP</sequence>
<dbReference type="InParanoid" id="A0A3A9JFB3"/>
<dbReference type="InterPro" id="IPR000683">
    <property type="entry name" value="Gfo/Idh/MocA-like_OxRdtase_N"/>
</dbReference>
<dbReference type="GO" id="GO:0000166">
    <property type="term" value="F:nucleotide binding"/>
    <property type="evidence" value="ECO:0007669"/>
    <property type="project" value="InterPro"/>
</dbReference>
<reference evidence="4 7" key="1">
    <citation type="submission" date="2018-09" db="EMBL/GenBank/DDBJ databases">
        <title>Roseomonas sp. nov., isolated from feces of Tibetan antelopes in the Qinghai-Tibet plateau, China.</title>
        <authorList>
            <person name="Tian Z."/>
        </authorList>
    </citation>
    <scope>NUCLEOTIDE SEQUENCE [LARGE SCALE GENOMIC DNA]</scope>
    <source>
        <strain evidence="5 6">Z23</strain>
        <strain evidence="4 7">Z24</strain>
    </source>
</reference>
<evidence type="ECO:0000313" key="5">
    <source>
        <dbReference type="EMBL" id="RMI20227.1"/>
    </source>
</evidence>
<evidence type="ECO:0000259" key="2">
    <source>
        <dbReference type="Pfam" id="PF01408"/>
    </source>
</evidence>
<dbReference type="InterPro" id="IPR055170">
    <property type="entry name" value="GFO_IDH_MocA-like_dom"/>
</dbReference>
<dbReference type="InterPro" id="IPR050463">
    <property type="entry name" value="Gfo/Idh/MocA_oxidrdct_glycsds"/>
</dbReference>
<evidence type="ECO:0000313" key="6">
    <source>
        <dbReference type="Proteomes" id="UP000274097"/>
    </source>
</evidence>
<dbReference type="AlphaFoldDB" id="A0A3A9JFB3"/>
<dbReference type="OrthoDB" id="9792935at2"/>
<feature type="domain" description="GFO/IDH/MocA-like oxidoreductase" evidence="3">
    <location>
        <begin position="132"/>
        <end position="240"/>
    </location>
</feature>
<dbReference type="PANTHER" id="PTHR43818">
    <property type="entry name" value="BCDNA.GH03377"/>
    <property type="match status" value="1"/>
</dbReference>
<dbReference type="EMBL" id="RAQU01000058">
    <property type="protein sequence ID" value="RKK04051.1"/>
    <property type="molecule type" value="Genomic_DNA"/>
</dbReference>
<dbReference type="Gene3D" id="3.30.360.10">
    <property type="entry name" value="Dihydrodipicolinate Reductase, domain 2"/>
    <property type="match status" value="1"/>
</dbReference>
<evidence type="ECO:0000313" key="4">
    <source>
        <dbReference type="EMBL" id="RKK04051.1"/>
    </source>
</evidence>
<dbReference type="Proteomes" id="UP000274097">
    <property type="component" value="Unassembled WGS sequence"/>
</dbReference>
<gene>
    <name evidence="4" type="ORF">D6Z83_11355</name>
    <name evidence="5" type="ORF">EBE87_17280</name>
</gene>
<dbReference type="Proteomes" id="UP000278036">
    <property type="component" value="Unassembled WGS sequence"/>
</dbReference>
<comment type="caution">
    <text evidence="4">The sequence shown here is derived from an EMBL/GenBank/DDBJ whole genome shotgun (WGS) entry which is preliminary data.</text>
</comment>
<dbReference type="Pfam" id="PF01408">
    <property type="entry name" value="GFO_IDH_MocA"/>
    <property type="match status" value="1"/>
</dbReference>
<dbReference type="InterPro" id="IPR036291">
    <property type="entry name" value="NAD(P)-bd_dom_sf"/>
</dbReference>
<dbReference type="GO" id="GO:0016491">
    <property type="term" value="F:oxidoreductase activity"/>
    <property type="evidence" value="ECO:0007669"/>
    <property type="project" value="UniProtKB-KW"/>
</dbReference>
<keyword evidence="1" id="KW-0560">Oxidoreductase</keyword>
<dbReference type="SUPFAM" id="SSF51735">
    <property type="entry name" value="NAD(P)-binding Rossmann-fold domains"/>
    <property type="match status" value="1"/>
</dbReference>
<proteinExistence type="predicted"/>
<evidence type="ECO:0000313" key="7">
    <source>
        <dbReference type="Proteomes" id="UP000278036"/>
    </source>
</evidence>
<accession>A0A3A9JFB3</accession>
<dbReference type="SUPFAM" id="SSF55347">
    <property type="entry name" value="Glyceraldehyde-3-phosphate dehydrogenase-like, C-terminal domain"/>
    <property type="match status" value="1"/>
</dbReference>
<dbReference type="EMBL" id="RFLX01000013">
    <property type="protein sequence ID" value="RMI20227.1"/>
    <property type="molecule type" value="Genomic_DNA"/>
</dbReference>
<protein>
    <submittedName>
        <fullName evidence="4">Gfo/Idh/MocA family oxidoreductase</fullName>
    </submittedName>
</protein>
<evidence type="ECO:0000259" key="3">
    <source>
        <dbReference type="Pfam" id="PF22725"/>
    </source>
</evidence>
<keyword evidence="6" id="KW-1185">Reference proteome</keyword>
<name>A0A3A9JFB3_9PROT</name>
<dbReference type="PANTHER" id="PTHR43818:SF11">
    <property type="entry name" value="BCDNA.GH03377"/>
    <property type="match status" value="1"/>
</dbReference>
<organism evidence="4 7">
    <name type="scientific">Teichococcus wenyumeiae</name>
    <dbReference type="NCBI Taxonomy" id="2478470"/>
    <lineage>
        <taxon>Bacteria</taxon>
        <taxon>Pseudomonadati</taxon>
        <taxon>Pseudomonadota</taxon>
        <taxon>Alphaproteobacteria</taxon>
        <taxon>Acetobacterales</taxon>
        <taxon>Roseomonadaceae</taxon>
        <taxon>Roseomonas</taxon>
    </lineage>
</organism>